<keyword evidence="4" id="KW-1133">Transmembrane helix</keyword>
<gene>
    <name evidence="6" type="ORF">GM418_02490</name>
</gene>
<evidence type="ECO:0000313" key="6">
    <source>
        <dbReference type="EMBL" id="QGY42559.1"/>
    </source>
</evidence>
<dbReference type="Gene3D" id="2.115.10.20">
    <property type="entry name" value="Glycosyl hydrolase domain, family 43"/>
    <property type="match status" value="1"/>
</dbReference>
<dbReference type="Proteomes" id="UP000428260">
    <property type="component" value="Chromosome"/>
</dbReference>
<dbReference type="EMBL" id="CP046401">
    <property type="protein sequence ID" value="QGY42559.1"/>
    <property type="molecule type" value="Genomic_DNA"/>
</dbReference>
<keyword evidence="7" id="KW-1185">Reference proteome</keyword>
<dbReference type="RefSeq" id="WP_217447689.1">
    <property type="nucleotide sequence ID" value="NZ_CP046401.1"/>
</dbReference>
<keyword evidence="4" id="KW-0472">Membrane</keyword>
<evidence type="ECO:0000259" key="5">
    <source>
        <dbReference type="Pfam" id="PF00251"/>
    </source>
</evidence>
<dbReference type="InterPro" id="IPR013148">
    <property type="entry name" value="Glyco_hydro_32_N"/>
</dbReference>
<dbReference type="PANTHER" id="PTHR43301:SF3">
    <property type="entry name" value="ARABINAN ENDO-1,5-ALPHA-L-ARABINOSIDASE A-RELATED"/>
    <property type="match status" value="1"/>
</dbReference>
<feature type="domain" description="Glycosyl hydrolase family 32 N-terminal" evidence="5">
    <location>
        <begin position="112"/>
        <end position="301"/>
    </location>
</feature>
<evidence type="ECO:0000256" key="3">
    <source>
        <dbReference type="ARBA" id="ARBA00023295"/>
    </source>
</evidence>
<dbReference type="InterPro" id="IPR023296">
    <property type="entry name" value="Glyco_hydro_beta-prop_sf"/>
</dbReference>
<proteinExistence type="inferred from homology"/>
<feature type="transmembrane region" description="Helical" evidence="4">
    <location>
        <begin position="12"/>
        <end position="29"/>
    </location>
</feature>
<dbReference type="AlphaFoldDB" id="A0A6I6JN83"/>
<organism evidence="6 7">
    <name type="scientific">Maribellus comscasis</name>
    <dbReference type="NCBI Taxonomy" id="2681766"/>
    <lineage>
        <taxon>Bacteria</taxon>
        <taxon>Pseudomonadati</taxon>
        <taxon>Bacteroidota</taxon>
        <taxon>Bacteroidia</taxon>
        <taxon>Marinilabiliales</taxon>
        <taxon>Prolixibacteraceae</taxon>
        <taxon>Maribellus</taxon>
    </lineage>
</organism>
<name>A0A6I6JN83_9BACT</name>
<keyword evidence="3" id="KW-0326">Glycosidase</keyword>
<evidence type="ECO:0000256" key="1">
    <source>
        <dbReference type="ARBA" id="ARBA00009902"/>
    </source>
</evidence>
<dbReference type="PANTHER" id="PTHR43301">
    <property type="entry name" value="ARABINAN ENDO-1,5-ALPHA-L-ARABINOSIDASE"/>
    <property type="match status" value="1"/>
</dbReference>
<accession>A0A6I6JN83</accession>
<protein>
    <recommendedName>
        <fullName evidence="5">Glycosyl hydrolase family 32 N-terminal domain-containing protein</fullName>
    </recommendedName>
</protein>
<reference evidence="6 7" key="1">
    <citation type="submission" date="2019-11" db="EMBL/GenBank/DDBJ databases">
        <authorList>
            <person name="Zheng R.K."/>
            <person name="Sun C.M."/>
        </authorList>
    </citation>
    <scope>NUCLEOTIDE SEQUENCE [LARGE SCALE GENOMIC DNA]</scope>
    <source>
        <strain evidence="6 7">WC007</strain>
    </source>
</reference>
<dbReference type="SUPFAM" id="SSF75005">
    <property type="entry name" value="Arabinanase/levansucrase/invertase"/>
    <property type="match status" value="1"/>
</dbReference>
<dbReference type="KEGG" id="mcos:GM418_02490"/>
<dbReference type="GO" id="GO:0016798">
    <property type="term" value="F:hydrolase activity, acting on glycosyl bonds"/>
    <property type="evidence" value="ECO:0007669"/>
    <property type="project" value="UniProtKB-KW"/>
</dbReference>
<evidence type="ECO:0000313" key="7">
    <source>
        <dbReference type="Proteomes" id="UP000428260"/>
    </source>
</evidence>
<evidence type="ECO:0000256" key="4">
    <source>
        <dbReference type="SAM" id="Phobius"/>
    </source>
</evidence>
<sequence length="340" mass="38956">MKNIELKFLNKRTNYNIFLIFLMLMLGITNNSCVNTEKCIVYKPVIDGNWWEITSQPDLGEYSSERQQPVDFGIWQAEDGTFQLWSCIRRTNAGGRTRLFYCWEGKNITDTAWQPKGIAMEADTTLGEAKSGLQAPFVLKDNGKYLMFYGDWNRICLAESDDGKTFTRVLNKKNNPSLFSGSLSNTRDPMVLKIDDTYYCYYCGHMGVNDKKDHPKTAIFCKTSTDLRTWSKEYVVSRGGIAQKLTDWYGGDSECPFVVKYKDRYILFRNQVYGENSVNTQYCSKNPLDFGDNHDDYFTGFLKCAAPEIINVNGQYYIVALKPGLDGMMAAKLKFVEVEL</sequence>
<comment type="similarity">
    <text evidence="1">Belongs to the glycosyl hydrolase 32 family.</text>
</comment>
<keyword evidence="2" id="KW-0378">Hydrolase</keyword>
<keyword evidence="4" id="KW-0812">Transmembrane</keyword>
<dbReference type="Pfam" id="PF00251">
    <property type="entry name" value="Glyco_hydro_32N"/>
    <property type="match status" value="1"/>
</dbReference>
<dbReference type="InterPro" id="IPR050727">
    <property type="entry name" value="GH43_arabinanases"/>
</dbReference>
<evidence type="ECO:0000256" key="2">
    <source>
        <dbReference type="ARBA" id="ARBA00022801"/>
    </source>
</evidence>